<dbReference type="GO" id="GO:0005506">
    <property type="term" value="F:iron ion binding"/>
    <property type="evidence" value="ECO:0007669"/>
    <property type="project" value="InterPro"/>
</dbReference>
<dbReference type="Proteomes" id="UP000639772">
    <property type="component" value="Unassembled WGS sequence"/>
</dbReference>
<dbReference type="PRINTS" id="PR00385">
    <property type="entry name" value="P450"/>
</dbReference>
<evidence type="ECO:0000256" key="6">
    <source>
        <dbReference type="ARBA" id="ARBA00022723"/>
    </source>
</evidence>
<evidence type="ECO:0000256" key="17">
    <source>
        <dbReference type="RuleBase" id="RU000461"/>
    </source>
</evidence>
<dbReference type="InterPro" id="IPR017972">
    <property type="entry name" value="Cyt_P450_CS"/>
</dbReference>
<gene>
    <name evidence="18" type="ORF">HPP92_010701</name>
</gene>
<evidence type="ECO:0000256" key="3">
    <source>
        <dbReference type="ARBA" id="ARBA00010617"/>
    </source>
</evidence>
<evidence type="ECO:0000256" key="15">
    <source>
        <dbReference type="ARBA" id="ARBA00066338"/>
    </source>
</evidence>
<dbReference type="AlphaFoldDB" id="A0A835V233"/>
<dbReference type="Gene3D" id="1.10.630.10">
    <property type="entry name" value="Cytochrome P450"/>
    <property type="match status" value="1"/>
</dbReference>
<dbReference type="InterPro" id="IPR001128">
    <property type="entry name" value="Cyt_P450"/>
</dbReference>
<keyword evidence="10 17" id="KW-0503">Monooxygenase</keyword>
<comment type="catalytic activity">
    <reaction evidence="12">
        <text>2-cis-(+)-abscisate + reduced [NADPH--hemoprotein reductase] + O2 = (+)-8'-hydroxyabscisate + oxidized [NADPH--hemoprotein reductase] + H2O + H(+)</text>
        <dbReference type="Rhea" id="RHEA:12897"/>
        <dbReference type="Rhea" id="RHEA-COMP:11964"/>
        <dbReference type="Rhea" id="RHEA-COMP:11965"/>
        <dbReference type="ChEBI" id="CHEBI:15377"/>
        <dbReference type="ChEBI" id="CHEBI:15378"/>
        <dbReference type="ChEBI" id="CHEBI:15379"/>
        <dbReference type="ChEBI" id="CHEBI:37569"/>
        <dbReference type="ChEBI" id="CHEBI:57618"/>
        <dbReference type="ChEBI" id="CHEBI:58210"/>
        <dbReference type="ChEBI" id="CHEBI:58490"/>
        <dbReference type="EC" id="1.14.14.137"/>
    </reaction>
</comment>
<comment type="caution">
    <text evidence="18">The sequence shown here is derived from an EMBL/GenBank/DDBJ whole genome shotgun (WGS) entry which is preliminary data.</text>
</comment>
<organism evidence="18 19">
    <name type="scientific">Vanilla planifolia</name>
    <name type="common">Vanilla</name>
    <dbReference type="NCBI Taxonomy" id="51239"/>
    <lineage>
        <taxon>Eukaryota</taxon>
        <taxon>Viridiplantae</taxon>
        <taxon>Streptophyta</taxon>
        <taxon>Embryophyta</taxon>
        <taxon>Tracheophyta</taxon>
        <taxon>Spermatophyta</taxon>
        <taxon>Magnoliopsida</taxon>
        <taxon>Liliopsida</taxon>
        <taxon>Asparagales</taxon>
        <taxon>Orchidaceae</taxon>
        <taxon>Vanilloideae</taxon>
        <taxon>Vanilleae</taxon>
        <taxon>Vanilla</taxon>
    </lineage>
</organism>
<comment type="subcellular location">
    <subcellularLocation>
        <location evidence="2">Membrane</location>
        <topology evidence="2">Single-pass membrane protein</topology>
    </subcellularLocation>
</comment>
<evidence type="ECO:0000256" key="11">
    <source>
        <dbReference type="ARBA" id="ARBA00023136"/>
    </source>
</evidence>
<evidence type="ECO:0000256" key="9">
    <source>
        <dbReference type="ARBA" id="ARBA00023004"/>
    </source>
</evidence>
<keyword evidence="9 16" id="KW-0408">Iron</keyword>
<comment type="pathway">
    <text evidence="14">Plant hormone degradation; abscisic acid degradation.</text>
</comment>
<dbReference type="OrthoDB" id="1372046at2759"/>
<reference evidence="18 19" key="1">
    <citation type="journal article" date="2020" name="Nat. Food">
        <title>A phased Vanilla planifolia genome enables genetic improvement of flavour and production.</title>
        <authorList>
            <person name="Hasing T."/>
            <person name="Tang H."/>
            <person name="Brym M."/>
            <person name="Khazi F."/>
            <person name="Huang T."/>
            <person name="Chambers A.H."/>
        </authorList>
    </citation>
    <scope>NUCLEOTIDE SEQUENCE [LARGE SCALE GENOMIC DNA]</scope>
    <source>
        <tissue evidence="18">Leaf</tissue>
    </source>
</reference>
<evidence type="ECO:0000313" key="19">
    <source>
        <dbReference type="Proteomes" id="UP000639772"/>
    </source>
</evidence>
<dbReference type="CDD" id="cd11043">
    <property type="entry name" value="CYP90-like"/>
    <property type="match status" value="1"/>
</dbReference>
<dbReference type="InterPro" id="IPR002401">
    <property type="entry name" value="Cyt_P450_E_grp-I"/>
</dbReference>
<dbReference type="FunFam" id="1.10.630.10:FF:000014">
    <property type="entry name" value="Abscisic acid 8"/>
    <property type="match status" value="1"/>
</dbReference>
<evidence type="ECO:0000256" key="5">
    <source>
        <dbReference type="ARBA" id="ARBA00022692"/>
    </source>
</evidence>
<comment type="cofactor">
    <cofactor evidence="1 16">
        <name>heme</name>
        <dbReference type="ChEBI" id="CHEBI:30413"/>
    </cofactor>
</comment>
<evidence type="ECO:0000313" key="18">
    <source>
        <dbReference type="EMBL" id="KAG0482617.1"/>
    </source>
</evidence>
<dbReference type="EMBL" id="JADCNM010000005">
    <property type="protein sequence ID" value="KAG0482617.1"/>
    <property type="molecule type" value="Genomic_DNA"/>
</dbReference>
<feature type="binding site" description="axial binding residue" evidence="16">
    <location>
        <position position="430"/>
    </location>
    <ligand>
        <name>heme</name>
        <dbReference type="ChEBI" id="CHEBI:30413"/>
    </ligand>
    <ligandPart>
        <name>Fe</name>
        <dbReference type="ChEBI" id="CHEBI:18248"/>
    </ligandPart>
</feature>
<evidence type="ECO:0000256" key="16">
    <source>
        <dbReference type="PIRSR" id="PIRSR602401-1"/>
    </source>
</evidence>
<evidence type="ECO:0000256" key="12">
    <source>
        <dbReference type="ARBA" id="ARBA00050609"/>
    </source>
</evidence>
<dbReference type="GO" id="GO:0010295">
    <property type="term" value="F:(+)-abscisic acid 8'-hydroxylase activity"/>
    <property type="evidence" value="ECO:0007669"/>
    <property type="project" value="UniProtKB-EC"/>
</dbReference>
<keyword evidence="4 16" id="KW-0349">Heme</keyword>
<dbReference type="PROSITE" id="PS00086">
    <property type="entry name" value="CYTOCHROME_P450"/>
    <property type="match status" value="1"/>
</dbReference>
<keyword evidence="11" id="KW-0472">Membrane</keyword>
<keyword evidence="7" id="KW-1133">Transmembrane helix</keyword>
<dbReference type="PANTHER" id="PTHR24286:SF376">
    <property type="entry name" value="ABSCISIC ACID 8'-HYDROXYLASE 4"/>
    <property type="match status" value="1"/>
</dbReference>
<evidence type="ECO:0000256" key="10">
    <source>
        <dbReference type="ARBA" id="ARBA00023033"/>
    </source>
</evidence>
<evidence type="ECO:0000256" key="7">
    <source>
        <dbReference type="ARBA" id="ARBA00022989"/>
    </source>
</evidence>
<evidence type="ECO:0000256" key="8">
    <source>
        <dbReference type="ARBA" id="ARBA00023002"/>
    </source>
</evidence>
<keyword evidence="6 16" id="KW-0479">Metal-binding</keyword>
<dbReference type="Pfam" id="PF00067">
    <property type="entry name" value="p450"/>
    <property type="match status" value="1"/>
</dbReference>
<comment type="similarity">
    <text evidence="3 17">Belongs to the cytochrome P450 family.</text>
</comment>
<sequence length="485" mass="55888">METWRHTWRQIISRSIFTEDFLKWRIIFFSYLLLLRRRGKKEVHGVLRMPPGSMGWPFIGETFQLFSQDPNIFFASRQKRYGEIFKTHVLGYPCVMLASPEAARFVLVSQAHLFKPTYPQSKERLIGPWALFFHQGAYHARLRKLVNSSLAPRAIRLLLPKIESSAAAVLRSWDGRELGSFQALKRFSFDVGILAIFGGHFVEQRRNAFLENYLVVDKGYNSFPTNFKWTPYGKAMRARSRLGDLLREVVKERREKDDAGTDLLSCLMEWRDEEGGRLSDEQIADNVIGLLFAAQDTTASVLTWLIKYLNDHPKLLKAAKAEQMAIYEMNGCGRRPLEWTQIKSMPLTYKIILESLRMASVISFAFREAVADVEYKGCLIPKGWKVMPLFRNIHHNPDFFSDPQKFDPSRFNTSPMPNTFLPFGNGEHACPGNELAKLQMLVFVHQLVTQYRFEVVGSQTEVEYGPFPVPKHGLPVRLSRSGERP</sequence>
<evidence type="ECO:0000256" key="14">
    <source>
        <dbReference type="ARBA" id="ARBA00060633"/>
    </source>
</evidence>
<dbReference type="SUPFAM" id="SSF48264">
    <property type="entry name" value="Cytochrome P450"/>
    <property type="match status" value="1"/>
</dbReference>
<keyword evidence="5" id="KW-0812">Transmembrane</keyword>
<dbReference type="InterPro" id="IPR036396">
    <property type="entry name" value="Cyt_P450_sf"/>
</dbReference>
<evidence type="ECO:0000256" key="4">
    <source>
        <dbReference type="ARBA" id="ARBA00022617"/>
    </source>
</evidence>
<dbReference type="GO" id="GO:0016020">
    <property type="term" value="C:membrane"/>
    <property type="evidence" value="ECO:0007669"/>
    <property type="project" value="UniProtKB-SubCell"/>
</dbReference>
<evidence type="ECO:0000256" key="1">
    <source>
        <dbReference type="ARBA" id="ARBA00001971"/>
    </source>
</evidence>
<dbReference type="PRINTS" id="PR00463">
    <property type="entry name" value="EP450I"/>
</dbReference>
<proteinExistence type="inferred from homology"/>
<accession>A0A835V233</accession>
<dbReference type="EC" id="1.14.14.137" evidence="15"/>
<dbReference type="GO" id="GO:0020037">
    <property type="term" value="F:heme binding"/>
    <property type="evidence" value="ECO:0007669"/>
    <property type="project" value="InterPro"/>
</dbReference>
<evidence type="ECO:0000256" key="13">
    <source>
        <dbReference type="ARBA" id="ARBA00057905"/>
    </source>
</evidence>
<comment type="function">
    <text evidence="13">Involved in the oxidative degradation of abscisic acid.</text>
</comment>
<dbReference type="GO" id="GO:0016125">
    <property type="term" value="P:sterol metabolic process"/>
    <property type="evidence" value="ECO:0007669"/>
    <property type="project" value="TreeGrafter"/>
</dbReference>
<keyword evidence="8 17" id="KW-0560">Oxidoreductase</keyword>
<evidence type="ECO:0000256" key="2">
    <source>
        <dbReference type="ARBA" id="ARBA00004167"/>
    </source>
</evidence>
<protein>
    <recommendedName>
        <fullName evidence="15">(+)-abscisic acid 8'-hydroxylase</fullName>
        <ecNumber evidence="15">1.14.14.137</ecNumber>
    </recommendedName>
</protein>
<name>A0A835V233_VANPL</name>
<dbReference type="PANTHER" id="PTHR24286">
    <property type="entry name" value="CYTOCHROME P450 26"/>
    <property type="match status" value="1"/>
</dbReference>